<gene>
    <name evidence="1" type="ORF">ZEAMMB73_Zm00001d007227</name>
</gene>
<sequence>MERQGSFTQQCLGMAARMSPSPNGGAAAGSNSCWVAVAVEVAGTATQTPLRPRCRAVPGTTMRRLLLADMGTETERSRRAMPALQVQSPLGSPPLFGLKWVAA</sequence>
<accession>A0A1D6F508</accession>
<dbReference type="EMBL" id="CM007648">
    <property type="protein sequence ID" value="ONM26380.1"/>
    <property type="molecule type" value="Genomic_DNA"/>
</dbReference>
<organism evidence="1">
    <name type="scientific">Zea mays</name>
    <name type="common">Maize</name>
    <dbReference type="NCBI Taxonomy" id="4577"/>
    <lineage>
        <taxon>Eukaryota</taxon>
        <taxon>Viridiplantae</taxon>
        <taxon>Streptophyta</taxon>
        <taxon>Embryophyta</taxon>
        <taxon>Tracheophyta</taxon>
        <taxon>Spermatophyta</taxon>
        <taxon>Magnoliopsida</taxon>
        <taxon>Liliopsida</taxon>
        <taxon>Poales</taxon>
        <taxon>Poaceae</taxon>
        <taxon>PACMAD clade</taxon>
        <taxon>Panicoideae</taxon>
        <taxon>Andropogonodae</taxon>
        <taxon>Andropogoneae</taxon>
        <taxon>Tripsacinae</taxon>
        <taxon>Zea</taxon>
    </lineage>
</organism>
<dbReference type="AlphaFoldDB" id="A0A1D6F508"/>
<protein>
    <submittedName>
        <fullName evidence="1">DNA replication complex GINS protein PSF2</fullName>
    </submittedName>
</protein>
<reference evidence="1" key="1">
    <citation type="submission" date="2015-12" db="EMBL/GenBank/DDBJ databases">
        <title>Update maize B73 reference genome by single molecule sequencing technologies.</title>
        <authorList>
            <consortium name="Maize Genome Sequencing Project"/>
            <person name="Ware D."/>
        </authorList>
    </citation>
    <scope>NUCLEOTIDE SEQUENCE [LARGE SCALE GENOMIC DNA]</scope>
    <source>
        <tissue evidence="1">Seedling</tissue>
    </source>
</reference>
<proteinExistence type="predicted"/>
<name>A0A1D6F508_MAIZE</name>
<evidence type="ECO:0000313" key="1">
    <source>
        <dbReference type="EMBL" id="ONM26380.1"/>
    </source>
</evidence>